<dbReference type="Pfam" id="PF13409">
    <property type="entry name" value="GST_N_2"/>
    <property type="match status" value="1"/>
</dbReference>
<dbReference type="InterPro" id="IPR004045">
    <property type="entry name" value="Glutathione_S-Trfase_N"/>
</dbReference>
<dbReference type="InterPro" id="IPR036249">
    <property type="entry name" value="Thioredoxin-like_sf"/>
</dbReference>
<dbReference type="STRING" id="1123062.SAMN02745775_108125"/>
<dbReference type="RefSeq" id="WP_092961575.1">
    <property type="nucleotide sequence ID" value="NZ_FOSQ01000008.1"/>
</dbReference>
<feature type="domain" description="GST C-terminal" evidence="2">
    <location>
        <begin position="88"/>
        <end position="213"/>
    </location>
</feature>
<evidence type="ECO:0000313" key="4">
    <source>
        <dbReference type="Proteomes" id="UP000199473"/>
    </source>
</evidence>
<dbReference type="CDD" id="cd03057">
    <property type="entry name" value="GST_N_Beta"/>
    <property type="match status" value="1"/>
</dbReference>
<feature type="domain" description="GST N-terminal" evidence="1">
    <location>
        <begin position="1"/>
        <end position="83"/>
    </location>
</feature>
<dbReference type="Proteomes" id="UP000199473">
    <property type="component" value="Unassembled WGS sequence"/>
</dbReference>
<dbReference type="Gene3D" id="3.40.30.10">
    <property type="entry name" value="Glutaredoxin"/>
    <property type="match status" value="1"/>
</dbReference>
<dbReference type="InterPro" id="IPR010987">
    <property type="entry name" value="Glutathione-S-Trfase_C-like"/>
</dbReference>
<name>A0A1I4CTT9_9PROT</name>
<dbReference type="OrthoDB" id="7583243at2"/>
<dbReference type="GO" id="GO:0016740">
    <property type="term" value="F:transferase activity"/>
    <property type="evidence" value="ECO:0007669"/>
    <property type="project" value="UniProtKB-KW"/>
</dbReference>
<evidence type="ECO:0000259" key="2">
    <source>
        <dbReference type="PROSITE" id="PS50405"/>
    </source>
</evidence>
<dbReference type="AlphaFoldDB" id="A0A1I4CTT9"/>
<dbReference type="PANTHER" id="PTHR44051:SF8">
    <property type="entry name" value="GLUTATHIONE S-TRANSFERASE GSTA"/>
    <property type="match status" value="1"/>
</dbReference>
<organism evidence="3 4">
    <name type="scientific">Falsiroseomonas stagni DSM 19981</name>
    <dbReference type="NCBI Taxonomy" id="1123062"/>
    <lineage>
        <taxon>Bacteria</taxon>
        <taxon>Pseudomonadati</taxon>
        <taxon>Pseudomonadota</taxon>
        <taxon>Alphaproteobacteria</taxon>
        <taxon>Acetobacterales</taxon>
        <taxon>Roseomonadaceae</taxon>
        <taxon>Falsiroseomonas</taxon>
    </lineage>
</organism>
<proteinExistence type="predicted"/>
<reference evidence="3 4" key="1">
    <citation type="submission" date="2016-10" db="EMBL/GenBank/DDBJ databases">
        <authorList>
            <person name="de Groot N.N."/>
        </authorList>
    </citation>
    <scope>NUCLEOTIDE SEQUENCE [LARGE SCALE GENOMIC DNA]</scope>
    <source>
        <strain evidence="3 4">DSM 19981</strain>
    </source>
</reference>
<evidence type="ECO:0000313" key="3">
    <source>
        <dbReference type="EMBL" id="SFK83647.1"/>
    </source>
</evidence>
<dbReference type="SUPFAM" id="SSF52833">
    <property type="entry name" value="Thioredoxin-like"/>
    <property type="match status" value="1"/>
</dbReference>
<dbReference type="EMBL" id="FOSQ01000008">
    <property type="protein sequence ID" value="SFK83647.1"/>
    <property type="molecule type" value="Genomic_DNA"/>
</dbReference>
<accession>A0A1I4CTT9</accession>
<keyword evidence="3" id="KW-0808">Transferase</keyword>
<dbReference type="InterPro" id="IPR036282">
    <property type="entry name" value="Glutathione-S-Trfase_C_sf"/>
</dbReference>
<dbReference type="SUPFAM" id="SSF47616">
    <property type="entry name" value="GST C-terminal domain-like"/>
    <property type="match status" value="1"/>
</dbReference>
<evidence type="ECO:0000259" key="1">
    <source>
        <dbReference type="PROSITE" id="PS50404"/>
    </source>
</evidence>
<dbReference type="Gene3D" id="1.20.1050.10">
    <property type="match status" value="1"/>
</dbReference>
<dbReference type="PANTHER" id="PTHR44051">
    <property type="entry name" value="GLUTATHIONE S-TRANSFERASE-RELATED"/>
    <property type="match status" value="1"/>
</dbReference>
<gene>
    <name evidence="3" type="ORF">SAMN02745775_108125</name>
</gene>
<protein>
    <submittedName>
        <fullName evidence="3">Glutathione S-transferase</fullName>
    </submittedName>
</protein>
<dbReference type="PROSITE" id="PS50405">
    <property type="entry name" value="GST_CTER"/>
    <property type="match status" value="1"/>
</dbReference>
<keyword evidence="4" id="KW-1185">Reference proteome</keyword>
<sequence length="213" mass="22013">MSNPVLWTSTNTSGSIAHQAAMVSGLSIDLRFISLRGGDTKKPDYLAINPKGEVPALQLPDGTVITEIPAVIFWLAEAAPESGLLPSGPSGRAKGMEWLAWCHWTMGRHFNPAFGPLRFAGGHEGAAEAVRAAALLRAKDALAFAEAAVKQGGGTLCGTEQPTGADIFLAALTTFAGFLRIDIADLPALLALAEQVAAMPGVAAAKAREAAQG</sequence>
<dbReference type="PROSITE" id="PS50404">
    <property type="entry name" value="GST_NTER"/>
    <property type="match status" value="1"/>
</dbReference>